<dbReference type="GO" id="GO:0005385">
    <property type="term" value="F:zinc ion transmembrane transporter activity"/>
    <property type="evidence" value="ECO:0007669"/>
    <property type="project" value="TreeGrafter"/>
</dbReference>
<evidence type="ECO:0000256" key="6">
    <source>
        <dbReference type="SAM" id="Phobius"/>
    </source>
</evidence>
<keyword evidence="3 6" id="KW-0812">Transmembrane</keyword>
<dbReference type="Proteomes" id="UP000887569">
    <property type="component" value="Unplaced"/>
</dbReference>
<feature type="transmembrane region" description="Helical" evidence="6">
    <location>
        <begin position="15"/>
        <end position="34"/>
    </location>
</feature>
<evidence type="ECO:0000256" key="3">
    <source>
        <dbReference type="ARBA" id="ARBA00022692"/>
    </source>
</evidence>
<dbReference type="GO" id="GO:0140410">
    <property type="term" value="F:monoatomic cation:bicarbonate symporter activity"/>
    <property type="evidence" value="ECO:0007669"/>
    <property type="project" value="TreeGrafter"/>
</dbReference>
<keyword evidence="5 6" id="KW-0472">Membrane</keyword>
<reference evidence="8" key="1">
    <citation type="submission" date="2022-11" db="UniProtKB">
        <authorList>
            <consortium name="WormBaseParasite"/>
        </authorList>
    </citation>
    <scope>IDENTIFICATION</scope>
</reference>
<feature type="transmembrane region" description="Helical" evidence="6">
    <location>
        <begin position="228"/>
        <end position="251"/>
    </location>
</feature>
<dbReference type="GO" id="GO:0071578">
    <property type="term" value="P:zinc ion import across plasma membrane"/>
    <property type="evidence" value="ECO:0007669"/>
    <property type="project" value="TreeGrafter"/>
</dbReference>
<evidence type="ECO:0000313" key="8">
    <source>
        <dbReference type="WBParaSite" id="PgB05_g103_t01"/>
    </source>
</evidence>
<name>A0A914ZJE6_PARUN</name>
<feature type="transmembrane region" description="Helical" evidence="6">
    <location>
        <begin position="257"/>
        <end position="275"/>
    </location>
</feature>
<keyword evidence="4 6" id="KW-1133">Transmembrane helix</keyword>
<comment type="similarity">
    <text evidence="2">Belongs to the ZIP transporter (TC 2.A.5) family.</text>
</comment>
<dbReference type="Pfam" id="PF02535">
    <property type="entry name" value="Zip"/>
    <property type="match status" value="1"/>
</dbReference>
<proteinExistence type="inferred from homology"/>
<dbReference type="InterPro" id="IPR003689">
    <property type="entry name" value="ZIP"/>
</dbReference>
<accession>A0A914ZJE6</accession>
<dbReference type="PANTHER" id="PTHR12191">
    <property type="entry name" value="SOLUTE CARRIER FAMILY 39"/>
    <property type="match status" value="1"/>
</dbReference>
<comment type="subcellular location">
    <subcellularLocation>
        <location evidence="1">Membrane</location>
        <topology evidence="1">Multi-pass membrane protein</topology>
    </subcellularLocation>
</comment>
<dbReference type="InterPro" id="IPR050799">
    <property type="entry name" value="ZIP_Transporter"/>
</dbReference>
<dbReference type="AlphaFoldDB" id="A0A914ZJE6"/>
<keyword evidence="7" id="KW-1185">Reference proteome</keyword>
<dbReference type="GO" id="GO:0030003">
    <property type="term" value="P:intracellular monoatomic cation homeostasis"/>
    <property type="evidence" value="ECO:0007669"/>
    <property type="project" value="TreeGrafter"/>
</dbReference>
<evidence type="ECO:0000256" key="4">
    <source>
        <dbReference type="ARBA" id="ARBA00022989"/>
    </source>
</evidence>
<feature type="transmembrane region" description="Helical" evidence="6">
    <location>
        <begin position="295"/>
        <end position="315"/>
    </location>
</feature>
<evidence type="ECO:0000256" key="2">
    <source>
        <dbReference type="ARBA" id="ARBA00006939"/>
    </source>
</evidence>
<dbReference type="PANTHER" id="PTHR12191:SF32">
    <property type="entry name" value="ZRT (ZRT), IRT- (IRT-) LIKE PROTEIN TRANSPORTER"/>
    <property type="match status" value="1"/>
</dbReference>
<evidence type="ECO:0000313" key="7">
    <source>
        <dbReference type="Proteomes" id="UP000887569"/>
    </source>
</evidence>
<evidence type="ECO:0000256" key="5">
    <source>
        <dbReference type="ARBA" id="ARBA00023136"/>
    </source>
</evidence>
<organism evidence="7 8">
    <name type="scientific">Parascaris univalens</name>
    <name type="common">Nematode worm</name>
    <dbReference type="NCBI Taxonomy" id="6257"/>
    <lineage>
        <taxon>Eukaryota</taxon>
        <taxon>Metazoa</taxon>
        <taxon>Ecdysozoa</taxon>
        <taxon>Nematoda</taxon>
        <taxon>Chromadorea</taxon>
        <taxon>Rhabditida</taxon>
        <taxon>Spirurina</taxon>
        <taxon>Ascaridomorpha</taxon>
        <taxon>Ascaridoidea</taxon>
        <taxon>Ascarididae</taxon>
        <taxon>Parascaris</taxon>
    </lineage>
</organism>
<dbReference type="WBParaSite" id="PgB05_g103_t01">
    <property type="protein sequence ID" value="PgB05_g103_t01"/>
    <property type="gene ID" value="PgB05_g103"/>
</dbReference>
<protein>
    <submittedName>
        <fullName evidence="8">Uncharacterized protein</fullName>
    </submittedName>
</protein>
<dbReference type="GO" id="GO:0005886">
    <property type="term" value="C:plasma membrane"/>
    <property type="evidence" value="ECO:0007669"/>
    <property type="project" value="TreeGrafter"/>
</dbReference>
<sequence>MDSITELDYILKSSIIIAAIYVFFSVDRVLAYLIHFKRMQSSRRQIHQSTLDAVMHNFTQRKDVSKVGEVAEPRNDANNNESIEATDVQQLEEEKNQFKNELEVAIVSNALTRTDSIRSRKSNVSLQKGAREEKISHAQDDKLSVCVDIVERVVIDTAQLEVATVAYMIIFGSSANNFVDGMSTGAAFSLSFSKGLSIGIAVIAQEFPQEVGTLAILIKSGLGFKRTILLNLIPNMLSFLGFITGVVVGGTDDSYEMYIFSISSGMYLYIFLGTLIPEIRDSVNELIKTDLNESILSTVLQALGIAVGVTFMYVMCTYGHKIQV</sequence>
<evidence type="ECO:0000256" key="1">
    <source>
        <dbReference type="ARBA" id="ARBA00004141"/>
    </source>
</evidence>